<dbReference type="InterPro" id="IPR011990">
    <property type="entry name" value="TPR-like_helical_dom_sf"/>
</dbReference>
<dbReference type="SMART" id="SM00028">
    <property type="entry name" value="TPR"/>
    <property type="match status" value="7"/>
</dbReference>
<dbReference type="RefSeq" id="WP_413274213.1">
    <property type="nucleotide sequence ID" value="NZ_JBHFNQ010000219.1"/>
</dbReference>
<reference evidence="4 5" key="1">
    <citation type="submission" date="2024-09" db="EMBL/GenBank/DDBJ databases">
        <title>Floridaenema gen nov. (Aerosakkonemataceae, Aerosakkonematales ord. nov., Cyanobacteria) from benthic tropical and subtropical fresh waters, with the description of four new species.</title>
        <authorList>
            <person name="Moretto J.A."/>
            <person name="Berthold D.E."/>
            <person name="Lefler F.W."/>
            <person name="Huang I.-S."/>
            <person name="Laughinghouse H. IV."/>
        </authorList>
    </citation>
    <scope>NUCLEOTIDE SEQUENCE [LARGE SCALE GENOMIC DNA]</scope>
    <source>
        <strain evidence="4 5">BLCC-F46</strain>
    </source>
</reference>
<dbReference type="InterPro" id="IPR002201">
    <property type="entry name" value="Glyco_trans_9"/>
</dbReference>
<keyword evidence="1" id="KW-0677">Repeat</keyword>
<dbReference type="EMBL" id="JBHFNQ010000219">
    <property type="protein sequence ID" value="MFB2881229.1"/>
    <property type="molecule type" value="Genomic_DNA"/>
</dbReference>
<name>A0ABV4XEI8_9CYAN</name>
<keyword evidence="5" id="KW-1185">Reference proteome</keyword>
<dbReference type="PANTHER" id="PTHR44943">
    <property type="entry name" value="CELLULOSE SYNTHASE OPERON PROTEIN C"/>
    <property type="match status" value="1"/>
</dbReference>
<evidence type="ECO:0000256" key="2">
    <source>
        <dbReference type="ARBA" id="ARBA00022803"/>
    </source>
</evidence>
<dbReference type="Pfam" id="PF01075">
    <property type="entry name" value="Glyco_transf_9"/>
    <property type="match status" value="1"/>
</dbReference>
<dbReference type="SUPFAM" id="SSF53756">
    <property type="entry name" value="UDP-Glycosyltransferase/glycogen phosphorylase"/>
    <property type="match status" value="1"/>
</dbReference>
<dbReference type="PROSITE" id="PS50293">
    <property type="entry name" value="TPR_REGION"/>
    <property type="match status" value="3"/>
</dbReference>
<dbReference type="Pfam" id="PF13432">
    <property type="entry name" value="TPR_16"/>
    <property type="match status" value="1"/>
</dbReference>
<feature type="repeat" description="TPR" evidence="3">
    <location>
        <begin position="214"/>
        <end position="247"/>
    </location>
</feature>
<keyword evidence="2 3" id="KW-0802">TPR repeat</keyword>
<dbReference type="PANTHER" id="PTHR44943:SF8">
    <property type="entry name" value="TPR REPEAT-CONTAINING PROTEIN MJ0263"/>
    <property type="match status" value="1"/>
</dbReference>
<feature type="repeat" description="TPR" evidence="3">
    <location>
        <begin position="112"/>
        <end position="145"/>
    </location>
</feature>
<dbReference type="Pfam" id="PF13181">
    <property type="entry name" value="TPR_8"/>
    <property type="match status" value="1"/>
</dbReference>
<organism evidence="4 5">
    <name type="scientific">Floridaenema aerugineum BLCC-F46</name>
    <dbReference type="NCBI Taxonomy" id="3153654"/>
    <lineage>
        <taxon>Bacteria</taxon>
        <taxon>Bacillati</taxon>
        <taxon>Cyanobacteriota</taxon>
        <taxon>Cyanophyceae</taxon>
        <taxon>Oscillatoriophycideae</taxon>
        <taxon>Aerosakkonematales</taxon>
        <taxon>Aerosakkonemataceae</taxon>
        <taxon>Floridanema</taxon>
        <taxon>Floridanema aerugineum</taxon>
    </lineage>
</organism>
<evidence type="ECO:0000256" key="1">
    <source>
        <dbReference type="ARBA" id="ARBA00022737"/>
    </source>
</evidence>
<dbReference type="SUPFAM" id="SSF48452">
    <property type="entry name" value="TPR-like"/>
    <property type="match status" value="1"/>
</dbReference>
<dbReference type="InterPro" id="IPR051685">
    <property type="entry name" value="Ycf3/AcsC/BcsC/TPR_MFPF"/>
</dbReference>
<dbReference type="PROSITE" id="PS50005">
    <property type="entry name" value="TPR"/>
    <property type="match status" value="5"/>
</dbReference>
<sequence>MMDLAQQAAEFLVQDEYDRAIALYEECIAADPSVLFNYWMLGLSLLLQGREEEAQACWFSGMVAGDSAEMEAGTRELIEILEIEGIKCLEAGKFKQAERIYLQIIEQVPDRAIAYKNLGNAALNQGKLEEAIAYYQQGIELEPNEAISYYHLAIAFHQLDKLEEAIACYQQFLNFNTNDPIVWNNLGNALQRQGKFAEAIDCYQKSLSLDGNNALTYNNLGTAFNSQGNLAAALACFEQGLILEPNNAESHYNLATFYQEQRLYEKALACCDRAIEIDPNYADAYWTRSLILLRLADYKRGFIEYEWRWRRKENKSRTLSKPIWDGASLAGKTILLQAEQGMGDLIQFIRYVPLLVKLGGCVVVECHPPLVRLLKSVADIEKVVAIGEKLPEFDVYIPFLSLPRVFGTTLETIPAETPYLKPLESRSLKLETPLDNCLKVGLVWAGNPEHLSDRQRSTSLHNFLPLFNLKNITFYSLQKGAKSAEISEIDCPANLLDLNSKIHDFADTSAVISQLDLVITVDTSVAHLAGALGKPVWVLLCYNADWRWMTEREDSPWYPTMRLFRQDRSGDWQELIERLARSLQELASSNQC</sequence>
<feature type="repeat" description="TPR" evidence="3">
    <location>
        <begin position="146"/>
        <end position="179"/>
    </location>
</feature>
<accession>A0ABV4XEI8</accession>
<dbReference type="Gene3D" id="3.40.50.2000">
    <property type="entry name" value="Glycogen Phosphorylase B"/>
    <property type="match status" value="1"/>
</dbReference>
<protein>
    <submittedName>
        <fullName evidence="4">Tetratricopeptide repeat protein</fullName>
    </submittedName>
</protein>
<dbReference type="Pfam" id="PF00515">
    <property type="entry name" value="TPR_1"/>
    <property type="match status" value="2"/>
</dbReference>
<evidence type="ECO:0000313" key="4">
    <source>
        <dbReference type="EMBL" id="MFB2881229.1"/>
    </source>
</evidence>
<dbReference type="Proteomes" id="UP001576774">
    <property type="component" value="Unassembled WGS sequence"/>
</dbReference>
<dbReference type="InterPro" id="IPR019734">
    <property type="entry name" value="TPR_rpt"/>
</dbReference>
<feature type="repeat" description="TPR" evidence="3">
    <location>
        <begin position="180"/>
        <end position="213"/>
    </location>
</feature>
<gene>
    <name evidence="4" type="ORF">ACE1CC_30630</name>
</gene>
<feature type="repeat" description="TPR" evidence="3">
    <location>
        <begin position="248"/>
        <end position="281"/>
    </location>
</feature>
<proteinExistence type="predicted"/>
<dbReference type="Pfam" id="PF13424">
    <property type="entry name" value="TPR_12"/>
    <property type="match status" value="1"/>
</dbReference>
<evidence type="ECO:0000256" key="3">
    <source>
        <dbReference type="PROSITE-ProRule" id="PRU00339"/>
    </source>
</evidence>
<comment type="caution">
    <text evidence="4">The sequence shown here is derived from an EMBL/GenBank/DDBJ whole genome shotgun (WGS) entry which is preliminary data.</text>
</comment>
<dbReference type="Gene3D" id="1.25.40.10">
    <property type="entry name" value="Tetratricopeptide repeat domain"/>
    <property type="match status" value="4"/>
</dbReference>
<evidence type="ECO:0000313" key="5">
    <source>
        <dbReference type="Proteomes" id="UP001576774"/>
    </source>
</evidence>